<dbReference type="EMBL" id="GL833132">
    <property type="protein sequence ID" value="EGB07163.1"/>
    <property type="molecule type" value="Genomic_DNA"/>
</dbReference>
<feature type="compositionally biased region" description="Basic residues" evidence="6">
    <location>
        <begin position="766"/>
        <end position="784"/>
    </location>
</feature>
<dbReference type="PANTHER" id="PTHR10361:SF28">
    <property type="entry name" value="P3 PROTEIN-RELATED"/>
    <property type="match status" value="1"/>
</dbReference>
<dbReference type="KEGG" id="aaf:AURANDRAFT_65079"/>
<feature type="chain" id="PRO_5003264582" evidence="8">
    <location>
        <begin position="17"/>
        <end position="797"/>
    </location>
</feature>
<evidence type="ECO:0000256" key="4">
    <source>
        <dbReference type="ARBA" id="ARBA00022989"/>
    </source>
</evidence>
<comment type="similarity">
    <text evidence="2">Belongs to the bile acid:sodium symporter (BASS) (TC 2.A.28) family.</text>
</comment>
<protein>
    <submittedName>
        <fullName evidence="9">Uncharacterized protein</fullName>
    </submittedName>
</protein>
<comment type="subcellular location">
    <subcellularLocation>
        <location evidence="1">Membrane</location>
        <topology evidence="1">Multi-pass membrane protein</topology>
    </subcellularLocation>
</comment>
<evidence type="ECO:0000256" key="2">
    <source>
        <dbReference type="ARBA" id="ARBA00006528"/>
    </source>
</evidence>
<feature type="region of interest" description="Disordered" evidence="6">
    <location>
        <begin position="754"/>
        <end position="797"/>
    </location>
</feature>
<evidence type="ECO:0000256" key="1">
    <source>
        <dbReference type="ARBA" id="ARBA00004141"/>
    </source>
</evidence>
<evidence type="ECO:0000313" key="9">
    <source>
        <dbReference type="EMBL" id="EGB07163.1"/>
    </source>
</evidence>
<dbReference type="PANTHER" id="PTHR10361">
    <property type="entry name" value="SODIUM-BILE ACID COTRANSPORTER"/>
    <property type="match status" value="1"/>
</dbReference>
<dbReference type="InParanoid" id="F0YCK7"/>
<evidence type="ECO:0000256" key="5">
    <source>
        <dbReference type="ARBA" id="ARBA00023136"/>
    </source>
</evidence>
<gene>
    <name evidence="9" type="ORF">AURANDRAFT_65079</name>
</gene>
<evidence type="ECO:0000313" key="10">
    <source>
        <dbReference type="Proteomes" id="UP000002729"/>
    </source>
</evidence>
<dbReference type="GO" id="GO:0016020">
    <property type="term" value="C:membrane"/>
    <property type="evidence" value="ECO:0007669"/>
    <property type="project" value="UniProtKB-SubCell"/>
</dbReference>
<proteinExistence type="inferred from homology"/>
<sequence>MRAAFVFLGVFPLARAFSEGLKAVTRVEDAVYYASHHDGNVLIRFDNFSTEIVAGSADGQPGDADGTGTDALLHGPQGLAFDGNKSIYFVDTFNSKLKRFDVEARSVETVAALGNASAVDSNKQGSNQRSNGAPFPIAVDVDAATRLAFVSLKYGKAVVAVDLDAAEKVNKRVDAPPWALPFLNTTVTTVDLGCGTLSKPHGVAIRANGRLLLADDDAGVKLADLRGGTCRSLPWTTNGSFAFRDAAWVDDSVALLMERKAAGTVYAVDVDADRSRAIFGGGEERDCWKDGAGAVDGPGSGFWKAMSLSYRPGSLAVADTGGNFLRRLALDPADAFRDARATTVPCYLARHKFARCNAGTIEHYACGLGDGPYPQQLPPCAACMNASLGTWCACDAYRDAAWCAPRVAALTPRQRAYPPAMRVSLFEFCSQLLLFVLLASMAGSCDARLCLLQFRKAKGIICGLCCHFLVMPFLGYVCVYWLLPQPVVTATTLLVITTSPSGGFSGFWCSVCNADLALSVAITSASTVFSCAALPLNLYLYVQTVSGRDVGLDWYQILVSCSVVVAAVAAGLVASAHLERRGRSIVNKFGTLAGIALMGLSGARNTMSHDPIYRKPLRWFLGVCLPVPMGLGATVTISRMLKLPPPEATTVAIECVYQNTALALTIALSAFPRSDAGAATAVPLVYGLAEIVFIGLFGVFAWQMGWSHAPPTENLFKFLLNDYQPDASEDDIAQLRISESFGSTVSINVDLDQSLLPDAESPPPPPKKRGCFPFSRRARGRSRAGSRADDGDPATTR</sequence>
<feature type="transmembrane region" description="Helical" evidence="7">
    <location>
        <begin position="554"/>
        <end position="577"/>
    </location>
</feature>
<organism evidence="10">
    <name type="scientific">Aureococcus anophagefferens</name>
    <name type="common">Harmful bloom alga</name>
    <dbReference type="NCBI Taxonomy" id="44056"/>
    <lineage>
        <taxon>Eukaryota</taxon>
        <taxon>Sar</taxon>
        <taxon>Stramenopiles</taxon>
        <taxon>Ochrophyta</taxon>
        <taxon>Pelagophyceae</taxon>
        <taxon>Pelagomonadales</taxon>
        <taxon>Pelagomonadaceae</taxon>
        <taxon>Aureococcus</taxon>
    </lineage>
</organism>
<reference evidence="9 10" key="1">
    <citation type="journal article" date="2011" name="Proc. Natl. Acad. Sci. U.S.A.">
        <title>Niche of harmful alga Aureococcus anophagefferens revealed through ecogenomics.</title>
        <authorList>
            <person name="Gobler C.J."/>
            <person name="Berry D.L."/>
            <person name="Dyhrman S.T."/>
            <person name="Wilhelm S.W."/>
            <person name="Salamov A."/>
            <person name="Lobanov A.V."/>
            <person name="Zhang Y."/>
            <person name="Collier J.L."/>
            <person name="Wurch L.L."/>
            <person name="Kustka A.B."/>
            <person name="Dill B.D."/>
            <person name="Shah M."/>
            <person name="VerBerkmoes N.C."/>
            <person name="Kuo A."/>
            <person name="Terry A."/>
            <person name="Pangilinan J."/>
            <person name="Lindquist E.A."/>
            <person name="Lucas S."/>
            <person name="Paulsen I.T."/>
            <person name="Hattenrath-Lehmann T.K."/>
            <person name="Talmage S.C."/>
            <person name="Walker E.A."/>
            <person name="Koch F."/>
            <person name="Burson A.M."/>
            <person name="Marcoval M.A."/>
            <person name="Tang Y.Z."/>
            <person name="Lecleir G.R."/>
            <person name="Coyne K.J."/>
            <person name="Berg G.M."/>
            <person name="Bertrand E.M."/>
            <person name="Saito M.A."/>
            <person name="Gladyshev V.N."/>
            <person name="Grigoriev I.V."/>
        </authorList>
    </citation>
    <scope>NUCLEOTIDE SEQUENCE [LARGE SCALE GENOMIC DNA]</scope>
    <source>
        <strain evidence="10">CCMP 1984</strain>
    </source>
</reference>
<dbReference type="InterPro" id="IPR002657">
    <property type="entry name" value="BilAc:Na_symport/Acr3"/>
</dbReference>
<dbReference type="SUPFAM" id="SSF101898">
    <property type="entry name" value="NHL repeat"/>
    <property type="match status" value="1"/>
</dbReference>
<evidence type="ECO:0000256" key="6">
    <source>
        <dbReference type="SAM" id="MobiDB-lite"/>
    </source>
</evidence>
<evidence type="ECO:0000256" key="8">
    <source>
        <dbReference type="SAM" id="SignalP"/>
    </source>
</evidence>
<name>F0YCK7_AURAN</name>
<feature type="transmembrane region" description="Helical" evidence="7">
    <location>
        <begin position="619"/>
        <end position="638"/>
    </location>
</feature>
<dbReference type="Proteomes" id="UP000002729">
    <property type="component" value="Unassembled WGS sequence"/>
</dbReference>
<feature type="transmembrane region" description="Helical" evidence="7">
    <location>
        <begin position="683"/>
        <end position="702"/>
    </location>
</feature>
<dbReference type="InterPro" id="IPR038770">
    <property type="entry name" value="Na+/solute_symporter_sf"/>
</dbReference>
<dbReference type="RefSeq" id="XP_009038387.1">
    <property type="nucleotide sequence ID" value="XM_009040139.1"/>
</dbReference>
<dbReference type="AlphaFoldDB" id="F0YCK7"/>
<accession>F0YCK7</accession>
<dbReference type="eggNOG" id="KOG2718">
    <property type="taxonomic scope" value="Eukaryota"/>
</dbReference>
<dbReference type="GeneID" id="20225154"/>
<feature type="transmembrane region" description="Helical" evidence="7">
    <location>
        <begin position="489"/>
        <end position="509"/>
    </location>
</feature>
<feature type="transmembrane region" description="Helical" evidence="7">
    <location>
        <begin position="459"/>
        <end position="483"/>
    </location>
</feature>
<keyword evidence="4 7" id="KW-1133">Transmembrane helix</keyword>
<dbReference type="Pfam" id="PF01758">
    <property type="entry name" value="SBF"/>
    <property type="match status" value="1"/>
</dbReference>
<dbReference type="Gene3D" id="2.120.10.30">
    <property type="entry name" value="TolB, C-terminal domain"/>
    <property type="match status" value="1"/>
</dbReference>
<dbReference type="Gene3D" id="1.20.1530.20">
    <property type="match status" value="1"/>
</dbReference>
<keyword evidence="3 7" id="KW-0812">Transmembrane</keyword>
<feature type="transmembrane region" description="Helical" evidence="7">
    <location>
        <begin position="432"/>
        <end position="452"/>
    </location>
</feature>
<dbReference type="InterPro" id="IPR011042">
    <property type="entry name" value="6-blade_b-propeller_TolB-like"/>
</dbReference>
<dbReference type="InterPro" id="IPR004710">
    <property type="entry name" value="Bilac:Na_transpt"/>
</dbReference>
<feature type="signal peptide" evidence="8">
    <location>
        <begin position="1"/>
        <end position="16"/>
    </location>
</feature>
<evidence type="ECO:0000256" key="7">
    <source>
        <dbReference type="SAM" id="Phobius"/>
    </source>
</evidence>
<feature type="transmembrane region" description="Helical" evidence="7">
    <location>
        <begin position="650"/>
        <end position="671"/>
    </location>
</feature>
<keyword evidence="8" id="KW-0732">Signal</keyword>
<feature type="transmembrane region" description="Helical" evidence="7">
    <location>
        <begin position="516"/>
        <end position="542"/>
    </location>
</feature>
<keyword evidence="10" id="KW-1185">Reference proteome</keyword>
<keyword evidence="5 7" id="KW-0472">Membrane</keyword>
<evidence type="ECO:0000256" key="3">
    <source>
        <dbReference type="ARBA" id="ARBA00022692"/>
    </source>
</evidence>
<dbReference type="OrthoDB" id="203097at2759"/>